<evidence type="ECO:0000313" key="2">
    <source>
        <dbReference type="Proteomes" id="UP000078486"/>
    </source>
</evidence>
<name>A0A178IQ81_9BACT</name>
<dbReference type="AlphaFoldDB" id="A0A178IQ81"/>
<evidence type="ECO:0008006" key="3">
    <source>
        <dbReference type="Google" id="ProtNLM"/>
    </source>
</evidence>
<comment type="caution">
    <text evidence="1">The sequence shown here is derived from an EMBL/GenBank/DDBJ whole genome shotgun (WGS) entry which is preliminary data.</text>
</comment>
<dbReference type="RefSeq" id="WP_068773283.1">
    <property type="nucleotide sequence ID" value="NZ_KV441849.1"/>
</dbReference>
<dbReference type="EMBL" id="LRRQ01000003">
    <property type="protein sequence ID" value="OAM91918.1"/>
    <property type="molecule type" value="Genomic_DNA"/>
</dbReference>
<reference evidence="1 2" key="1">
    <citation type="submission" date="2016-01" db="EMBL/GenBank/DDBJ databases">
        <title>High potential of lignocellulose degradation of a new Verrucomicrobia species.</title>
        <authorList>
            <person name="Wang Y."/>
            <person name="Shi Y."/>
            <person name="Qiu Z."/>
            <person name="Liu S."/>
            <person name="Yang H."/>
        </authorList>
    </citation>
    <scope>NUCLEOTIDE SEQUENCE [LARGE SCALE GENOMIC DNA]</scope>
    <source>
        <strain evidence="1 2">TSB47</strain>
    </source>
</reference>
<evidence type="ECO:0000313" key="1">
    <source>
        <dbReference type="EMBL" id="OAM91918.1"/>
    </source>
</evidence>
<dbReference type="STRING" id="1184151.AW736_26420"/>
<keyword evidence="2" id="KW-1185">Reference proteome</keyword>
<dbReference type="OrthoDB" id="174527at2"/>
<dbReference type="Gene3D" id="3.40.50.300">
    <property type="entry name" value="P-loop containing nucleotide triphosphate hydrolases"/>
    <property type="match status" value="1"/>
</dbReference>
<accession>A0A178IQ81</accession>
<organism evidence="1 2">
    <name type="scientific">Termitidicoccus mucosus</name>
    <dbReference type="NCBI Taxonomy" id="1184151"/>
    <lineage>
        <taxon>Bacteria</taxon>
        <taxon>Pseudomonadati</taxon>
        <taxon>Verrucomicrobiota</taxon>
        <taxon>Opitutia</taxon>
        <taxon>Opitutales</taxon>
        <taxon>Opitutaceae</taxon>
        <taxon>Termitidicoccus</taxon>
    </lineage>
</organism>
<gene>
    <name evidence="1" type="ORF">AW736_26420</name>
</gene>
<protein>
    <recommendedName>
        <fullName evidence="3">TraG P-loop domain-containing protein</fullName>
    </recommendedName>
</protein>
<sequence>MNRHPPNGYFINDFIVWGAFKKNATITRGFVITPPDLRGAGDAAAAKCHEDIVKYLQSIALNIRVQFQWCCNADYSKALDAYEAATAKAKNPAEKKVRESTARYFRRMLKEKQLRREHLVLFVSQQIESAPPTLAGKEGLKSYYRAILKQFENQYDQHYNEIKLAFGDGVNVEPMNKRAHQLHTYLFFNPNSNEWLADANVQFNDRISIARNCMTSDINTDHIGRMYMDGHYHGLLILQNIGSQTYEGMINNLTKTSLLNYQITVNLQPLDTYQIMMREETEAQELESQGRTATTTSQIREDTIKRKRHAVSQLGEGHTRLFSTLFVVRVWNTDESKLAADMSALKQAITSIKSARAYDTHLEVTTLETFFATFPGNCFHPYDARDKELADEHVANLIPFSASFTGDLANAQALWLSSDRALCGVRFIVNGLVQSTGVAGGSRSGKSVKYNNLLYQTGPYFDYDVMVEEGASHTNYTTDHGEKPIVIQKSGNISINYLDTMGAPLDPEHLAYAISLATHFAGDSGDARLNTRRRAYLAYYINICYREAQEEWARKNPEANRASQREATAIHLWHRQRMTPDDTLFDAYVHLRDRIAANDGEVLEFMSKISEAEITHFIKDPQTAHLAERHAFSKFTTEQYPLHSELTELLRLRPGTEHDSGEVAELASLMDNWCATGEYGPLFDGYTNRRFDGRVVHFELAKADNNDLALRGAIALNITGRIRQRIVTMPRKLVKRFTMEELARIVQMPGGAKLALELSAQLAKYNCVFAFILQDFAQIAHIEGVSTLLNNTRQWLITRHDDAKEFKEFAARIQLPDGMRDSVEKLPIPLNMPPNKRYSSACYFSRSAIPPISGITQYSFDQNAA</sequence>
<dbReference type="InterPro" id="IPR027417">
    <property type="entry name" value="P-loop_NTPase"/>
</dbReference>
<proteinExistence type="predicted"/>
<dbReference type="SUPFAM" id="SSF52540">
    <property type="entry name" value="P-loop containing nucleoside triphosphate hydrolases"/>
    <property type="match status" value="1"/>
</dbReference>
<dbReference type="Proteomes" id="UP000078486">
    <property type="component" value="Unassembled WGS sequence"/>
</dbReference>